<gene>
    <name evidence="1" type="ORF">S01H1_51985</name>
</gene>
<dbReference type="AlphaFoldDB" id="X0WV41"/>
<feature type="non-terminal residue" evidence="1">
    <location>
        <position position="1"/>
    </location>
</feature>
<accession>X0WV41</accession>
<protein>
    <submittedName>
        <fullName evidence="1">Uncharacterized protein</fullName>
    </submittedName>
</protein>
<sequence length="49" mass="5793">RQITKQELLDELKQLRTDANSYQRGYMRGQRDFAKCLKIMEGKENDESG</sequence>
<reference evidence="1" key="1">
    <citation type="journal article" date="2014" name="Front. Microbiol.">
        <title>High frequency of phylogenetically diverse reductive dehalogenase-homologous genes in deep subseafloor sedimentary metagenomes.</title>
        <authorList>
            <person name="Kawai M."/>
            <person name="Futagami T."/>
            <person name="Toyoda A."/>
            <person name="Takaki Y."/>
            <person name="Nishi S."/>
            <person name="Hori S."/>
            <person name="Arai W."/>
            <person name="Tsubouchi T."/>
            <person name="Morono Y."/>
            <person name="Uchiyama I."/>
            <person name="Ito T."/>
            <person name="Fujiyama A."/>
            <person name="Inagaki F."/>
            <person name="Takami H."/>
        </authorList>
    </citation>
    <scope>NUCLEOTIDE SEQUENCE</scope>
    <source>
        <strain evidence="1">Expedition CK06-06</strain>
    </source>
</reference>
<organism evidence="1">
    <name type="scientific">marine sediment metagenome</name>
    <dbReference type="NCBI Taxonomy" id="412755"/>
    <lineage>
        <taxon>unclassified sequences</taxon>
        <taxon>metagenomes</taxon>
        <taxon>ecological metagenomes</taxon>
    </lineage>
</organism>
<dbReference type="EMBL" id="BARS01033583">
    <property type="protein sequence ID" value="GAG27057.1"/>
    <property type="molecule type" value="Genomic_DNA"/>
</dbReference>
<name>X0WV41_9ZZZZ</name>
<proteinExistence type="predicted"/>
<comment type="caution">
    <text evidence="1">The sequence shown here is derived from an EMBL/GenBank/DDBJ whole genome shotgun (WGS) entry which is preliminary data.</text>
</comment>
<evidence type="ECO:0000313" key="1">
    <source>
        <dbReference type="EMBL" id="GAG27057.1"/>
    </source>
</evidence>